<keyword evidence="2 6" id="KW-0378">Hydrolase</keyword>
<feature type="domain" description="Helicase ATP-binding" evidence="8">
    <location>
        <begin position="125"/>
        <end position="294"/>
    </location>
</feature>
<dbReference type="GO" id="GO:0003676">
    <property type="term" value="F:nucleic acid binding"/>
    <property type="evidence" value="ECO:0007669"/>
    <property type="project" value="InterPro"/>
</dbReference>
<dbReference type="Proteomes" id="UP000034952">
    <property type="component" value="Unassembled WGS sequence"/>
</dbReference>
<dbReference type="SMART" id="SM00490">
    <property type="entry name" value="HELICc"/>
    <property type="match status" value="1"/>
</dbReference>
<evidence type="ECO:0000256" key="6">
    <source>
        <dbReference type="RuleBase" id="RU000492"/>
    </source>
</evidence>
<dbReference type="Pfam" id="PF00270">
    <property type="entry name" value="DEAD"/>
    <property type="match status" value="1"/>
</dbReference>
<comment type="caution">
    <text evidence="10">The sequence shown here is derived from an EMBL/GenBank/DDBJ whole genome shotgun (WGS) entry which is preliminary data.</text>
</comment>
<keyword evidence="1 6" id="KW-0547">Nucleotide-binding</keyword>
<feature type="compositionally biased region" description="Low complexity" evidence="7">
    <location>
        <begin position="17"/>
        <end position="32"/>
    </location>
</feature>
<evidence type="ECO:0000256" key="7">
    <source>
        <dbReference type="SAM" id="MobiDB-lite"/>
    </source>
</evidence>
<dbReference type="GO" id="GO:0005829">
    <property type="term" value="C:cytosol"/>
    <property type="evidence" value="ECO:0007669"/>
    <property type="project" value="TreeGrafter"/>
</dbReference>
<dbReference type="PROSITE" id="PS51192">
    <property type="entry name" value="HELICASE_ATP_BIND_1"/>
    <property type="match status" value="1"/>
</dbReference>
<dbReference type="InterPro" id="IPR011545">
    <property type="entry name" value="DEAD/DEAH_box_helicase_dom"/>
</dbReference>
<protein>
    <submittedName>
        <fullName evidence="10">DNA/RNA helicase, superfamily II</fullName>
    </submittedName>
</protein>
<dbReference type="CDD" id="cd18787">
    <property type="entry name" value="SF2_C_DEAD"/>
    <property type="match status" value="1"/>
</dbReference>
<dbReference type="EMBL" id="LBPY01000023">
    <property type="protein sequence ID" value="KKP65610.1"/>
    <property type="molecule type" value="Genomic_DNA"/>
</dbReference>
<evidence type="ECO:0000259" key="9">
    <source>
        <dbReference type="PROSITE" id="PS51194"/>
    </source>
</evidence>
<dbReference type="GO" id="GO:0005524">
    <property type="term" value="F:ATP binding"/>
    <property type="evidence" value="ECO:0007669"/>
    <property type="project" value="UniProtKB-KW"/>
</dbReference>
<dbReference type="SMART" id="SM00487">
    <property type="entry name" value="DEXDc"/>
    <property type="match status" value="1"/>
</dbReference>
<dbReference type="PANTHER" id="PTHR47959:SF13">
    <property type="entry name" value="ATP-DEPENDENT RNA HELICASE RHLE"/>
    <property type="match status" value="1"/>
</dbReference>
<gene>
    <name evidence="10" type="ORF">UR64_C0023G0005</name>
</gene>
<comment type="similarity">
    <text evidence="5 6">Belongs to the DEAD box helicase family.</text>
</comment>
<evidence type="ECO:0000313" key="10">
    <source>
        <dbReference type="EMBL" id="KKP65610.1"/>
    </source>
</evidence>
<evidence type="ECO:0000256" key="3">
    <source>
        <dbReference type="ARBA" id="ARBA00022806"/>
    </source>
</evidence>
<dbReference type="InterPro" id="IPR014001">
    <property type="entry name" value="Helicase_ATP-bd"/>
</dbReference>
<dbReference type="AlphaFoldDB" id="A0A0G0DRF7"/>
<evidence type="ECO:0000256" key="1">
    <source>
        <dbReference type="ARBA" id="ARBA00022741"/>
    </source>
</evidence>
<dbReference type="InterPro" id="IPR044742">
    <property type="entry name" value="DEAD/DEAH_RhlB"/>
</dbReference>
<feature type="region of interest" description="Disordered" evidence="7">
    <location>
        <begin position="1"/>
        <end position="68"/>
    </location>
</feature>
<organism evidence="10 11">
    <name type="scientific">Candidatus Nomurabacteria bacterium GW2011_GWE1_35_16</name>
    <dbReference type="NCBI Taxonomy" id="1618761"/>
    <lineage>
        <taxon>Bacteria</taxon>
        <taxon>Candidatus Nomuraibacteriota</taxon>
    </lineage>
</organism>
<accession>A0A0G0DRF7</accession>
<feature type="compositionally biased region" description="Polar residues" evidence="7">
    <location>
        <begin position="1"/>
        <end position="16"/>
    </location>
</feature>
<proteinExistence type="inferred from homology"/>
<keyword evidence="4 6" id="KW-0067">ATP-binding</keyword>
<evidence type="ECO:0000259" key="8">
    <source>
        <dbReference type="PROSITE" id="PS51192"/>
    </source>
</evidence>
<evidence type="ECO:0000256" key="5">
    <source>
        <dbReference type="ARBA" id="ARBA00038437"/>
    </source>
</evidence>
<dbReference type="Gene3D" id="3.40.50.300">
    <property type="entry name" value="P-loop containing nucleotide triphosphate hydrolases"/>
    <property type="match status" value="2"/>
</dbReference>
<dbReference type="GO" id="GO:0016787">
    <property type="term" value="F:hydrolase activity"/>
    <property type="evidence" value="ECO:0007669"/>
    <property type="project" value="UniProtKB-KW"/>
</dbReference>
<dbReference type="InterPro" id="IPR027417">
    <property type="entry name" value="P-loop_NTPase"/>
</dbReference>
<dbReference type="GO" id="GO:0003724">
    <property type="term" value="F:RNA helicase activity"/>
    <property type="evidence" value="ECO:0007669"/>
    <property type="project" value="UniProtKB-ARBA"/>
</dbReference>
<evidence type="ECO:0000256" key="4">
    <source>
        <dbReference type="ARBA" id="ARBA00022840"/>
    </source>
</evidence>
<dbReference type="CDD" id="cd00268">
    <property type="entry name" value="DEADc"/>
    <property type="match status" value="1"/>
</dbReference>
<reference evidence="10 11" key="1">
    <citation type="journal article" date="2015" name="Nature">
        <title>rRNA introns, odd ribosomes, and small enigmatic genomes across a large radiation of phyla.</title>
        <authorList>
            <person name="Brown C.T."/>
            <person name="Hug L.A."/>
            <person name="Thomas B.C."/>
            <person name="Sharon I."/>
            <person name="Castelle C.J."/>
            <person name="Singh A."/>
            <person name="Wilkins M.J."/>
            <person name="Williams K.H."/>
            <person name="Banfield J.F."/>
        </authorList>
    </citation>
    <scope>NUCLEOTIDE SEQUENCE [LARGE SCALE GENOMIC DNA]</scope>
</reference>
<dbReference type="SUPFAM" id="SSF52540">
    <property type="entry name" value="P-loop containing nucleoside triphosphate hydrolases"/>
    <property type="match status" value="1"/>
</dbReference>
<dbReference type="PANTHER" id="PTHR47959">
    <property type="entry name" value="ATP-DEPENDENT RNA HELICASE RHLE-RELATED"/>
    <property type="match status" value="1"/>
</dbReference>
<evidence type="ECO:0000313" key="11">
    <source>
        <dbReference type="Proteomes" id="UP000034952"/>
    </source>
</evidence>
<dbReference type="InterPro" id="IPR001650">
    <property type="entry name" value="Helicase_C-like"/>
</dbReference>
<feature type="domain" description="Helicase C-terminal" evidence="9">
    <location>
        <begin position="318"/>
        <end position="437"/>
    </location>
</feature>
<dbReference type="InterPro" id="IPR000629">
    <property type="entry name" value="RNA-helicase_DEAD-box_CS"/>
</dbReference>
<name>A0A0G0DRF7_9BACT</name>
<evidence type="ECO:0000256" key="2">
    <source>
        <dbReference type="ARBA" id="ARBA00022801"/>
    </source>
</evidence>
<dbReference type="Pfam" id="PF00271">
    <property type="entry name" value="Helicase_C"/>
    <property type="match status" value="1"/>
</dbReference>
<feature type="compositionally biased region" description="Low complexity" evidence="7">
    <location>
        <begin position="39"/>
        <end position="51"/>
    </location>
</feature>
<sequence length="437" mass="48500">MYTSAKQRGSSRAPNYSSGGRTSNGSGRSSGNSRGGSSFGSRSASRSTGRPSFGGNRGGGGRNKRKSSYERIDVSRFISKSTVVEKEEIYLPTHTFGDFKIDTKLKLAIANKNYIYPSPIQDKSIPHALDGRDILGIADTGTGKTAAFLIPILNKILKDKNETAIIIAPTRELATQIEVEFNDFAQGMRIFSVVCVGGMPITAQIRNLRRECNVVIGTPGRLLDLVKRGEINLSSTRSVVLDEADRMLDMGFINDITFLLEKTPEDRQGFFFSATLPKPIEKLIERFATDPVKVMVKTRETSKNVEQDVIRLARGEDKIDALCDLLSKEKEFKKVLIFSEMKHSVEKLSNELVKRGYKSGSIHGDKRQNDRQRTLTKFRNNELNILVATDVAARGLDIPEVTHVINYEIPQTYDTYIHRIGRTGRASKKGVALTFVG</sequence>
<dbReference type="InterPro" id="IPR050079">
    <property type="entry name" value="DEAD_box_RNA_helicase"/>
</dbReference>
<keyword evidence="3 6" id="KW-0347">Helicase</keyword>
<dbReference type="PROSITE" id="PS00039">
    <property type="entry name" value="DEAD_ATP_HELICASE"/>
    <property type="match status" value="1"/>
</dbReference>
<dbReference type="PROSITE" id="PS51194">
    <property type="entry name" value="HELICASE_CTER"/>
    <property type="match status" value="1"/>
</dbReference>